<evidence type="ECO:0000313" key="1">
    <source>
        <dbReference type="EMBL" id="GAA1874736.1"/>
    </source>
</evidence>
<dbReference type="InterPro" id="IPR002696">
    <property type="entry name" value="Membr_insert_effic_factor_YidD"/>
</dbReference>
<proteinExistence type="predicted"/>
<dbReference type="Pfam" id="PF01809">
    <property type="entry name" value="YidD"/>
    <property type="match status" value="1"/>
</dbReference>
<accession>A0ABN2NNZ6</accession>
<dbReference type="RefSeq" id="WP_344106075.1">
    <property type="nucleotide sequence ID" value="NZ_BAAANL010000010.1"/>
</dbReference>
<dbReference type="Proteomes" id="UP001501094">
    <property type="component" value="Unassembled WGS sequence"/>
</dbReference>
<name>A0ABN2NNZ6_9MICO</name>
<organism evidence="1 2">
    <name type="scientific">Myceligenerans crystallogenes</name>
    <dbReference type="NCBI Taxonomy" id="316335"/>
    <lineage>
        <taxon>Bacteria</taxon>
        <taxon>Bacillati</taxon>
        <taxon>Actinomycetota</taxon>
        <taxon>Actinomycetes</taxon>
        <taxon>Micrococcales</taxon>
        <taxon>Promicromonosporaceae</taxon>
        <taxon>Myceligenerans</taxon>
    </lineage>
</organism>
<evidence type="ECO:0008006" key="3">
    <source>
        <dbReference type="Google" id="ProtNLM"/>
    </source>
</evidence>
<dbReference type="EMBL" id="BAAANL010000010">
    <property type="protein sequence ID" value="GAA1874736.1"/>
    <property type="molecule type" value="Genomic_DNA"/>
</dbReference>
<protein>
    <recommendedName>
        <fullName evidence="3">Membrane protein insertion efficiency factor</fullName>
    </recommendedName>
</protein>
<reference evidence="1 2" key="1">
    <citation type="journal article" date="2019" name="Int. J. Syst. Evol. Microbiol.">
        <title>The Global Catalogue of Microorganisms (GCM) 10K type strain sequencing project: providing services to taxonomists for standard genome sequencing and annotation.</title>
        <authorList>
            <consortium name="The Broad Institute Genomics Platform"/>
            <consortium name="The Broad Institute Genome Sequencing Center for Infectious Disease"/>
            <person name="Wu L."/>
            <person name="Ma J."/>
        </authorList>
    </citation>
    <scope>NUCLEOTIDE SEQUENCE [LARGE SCALE GENOMIC DNA]</scope>
    <source>
        <strain evidence="1 2">JCM 14326</strain>
    </source>
</reference>
<dbReference type="SMART" id="SM01234">
    <property type="entry name" value="Haemolytic"/>
    <property type="match status" value="1"/>
</dbReference>
<evidence type="ECO:0000313" key="2">
    <source>
        <dbReference type="Proteomes" id="UP001501094"/>
    </source>
</evidence>
<dbReference type="NCBIfam" id="TIGR00278">
    <property type="entry name" value="membrane protein insertion efficiency factor YidD"/>
    <property type="match status" value="1"/>
</dbReference>
<keyword evidence="2" id="KW-1185">Reference proteome</keyword>
<comment type="caution">
    <text evidence="1">The sequence shown here is derived from an EMBL/GenBank/DDBJ whole genome shotgun (WGS) entry which is preliminary data.</text>
</comment>
<dbReference type="PANTHER" id="PTHR33383">
    <property type="entry name" value="MEMBRANE PROTEIN INSERTION EFFICIENCY FACTOR-RELATED"/>
    <property type="match status" value="1"/>
</dbReference>
<gene>
    <name evidence="1" type="ORF">GCM10009751_37920</name>
</gene>
<dbReference type="PANTHER" id="PTHR33383:SF1">
    <property type="entry name" value="MEMBRANE PROTEIN INSERTION EFFICIENCY FACTOR-RELATED"/>
    <property type="match status" value="1"/>
</dbReference>
<sequence>MDCDLGCDGCGDNDGCGGGGRGSGSRGCWWDLLSGCDACDLLPDRKDKKRGRRRRRTGSHETFDRTAAAYAAADLVDRVALAAPPGGAAPPPPVRWWSVPRLAGMAAIRLYQRWISPRLPTRCRYTPTCSAYGLQAVRTYGLVTGSRLALGRIRRCTRHIPHGTRDLLPRPSPVVRAGNVPALT</sequence>